<evidence type="ECO:0000256" key="1">
    <source>
        <dbReference type="ARBA" id="ARBA00004370"/>
    </source>
</evidence>
<keyword evidence="2" id="KW-0808">Transferase</keyword>
<accession>A0A381SQ84</accession>
<evidence type="ECO:0000256" key="3">
    <source>
        <dbReference type="ARBA" id="ARBA00022695"/>
    </source>
</evidence>
<dbReference type="GO" id="GO:0008690">
    <property type="term" value="F:3-deoxy-manno-octulosonate cytidylyltransferase activity"/>
    <property type="evidence" value="ECO:0007669"/>
    <property type="project" value="InterPro"/>
</dbReference>
<dbReference type="GO" id="GO:0005829">
    <property type="term" value="C:cytosol"/>
    <property type="evidence" value="ECO:0007669"/>
    <property type="project" value="TreeGrafter"/>
</dbReference>
<dbReference type="NCBIfam" id="TIGR00466">
    <property type="entry name" value="kdsB"/>
    <property type="match status" value="1"/>
</dbReference>
<dbReference type="HAMAP" id="MF_00057">
    <property type="entry name" value="KdsB"/>
    <property type="match status" value="1"/>
</dbReference>
<proteinExistence type="inferred from homology"/>
<comment type="subcellular location">
    <subcellularLocation>
        <location evidence="1">Membrane</location>
    </subcellularLocation>
</comment>
<dbReference type="NCBIfam" id="NF003952">
    <property type="entry name" value="PRK05450.1-5"/>
    <property type="match status" value="1"/>
</dbReference>
<dbReference type="AlphaFoldDB" id="A0A381SQ84"/>
<dbReference type="FunFam" id="3.90.550.10:FF:000011">
    <property type="entry name" value="3-deoxy-manno-octulosonate cytidylyltransferase"/>
    <property type="match status" value="1"/>
</dbReference>
<evidence type="ECO:0008006" key="5">
    <source>
        <dbReference type="Google" id="ProtNLM"/>
    </source>
</evidence>
<protein>
    <recommendedName>
        <fullName evidence="5">3-deoxy-manno-octulosonate cytidylyltransferase</fullName>
    </recommendedName>
</protein>
<dbReference type="GO" id="GO:0016020">
    <property type="term" value="C:membrane"/>
    <property type="evidence" value="ECO:0007669"/>
    <property type="project" value="UniProtKB-SubCell"/>
</dbReference>
<dbReference type="SUPFAM" id="SSF53448">
    <property type="entry name" value="Nucleotide-diphospho-sugar transferases"/>
    <property type="match status" value="1"/>
</dbReference>
<gene>
    <name evidence="4" type="ORF">METZ01_LOCUS59016</name>
</gene>
<dbReference type="GO" id="GO:1901137">
    <property type="term" value="P:carbohydrate derivative biosynthetic process"/>
    <property type="evidence" value="ECO:0007669"/>
    <property type="project" value="UniProtKB-ARBA"/>
</dbReference>
<feature type="non-terminal residue" evidence="4">
    <location>
        <position position="1"/>
    </location>
</feature>
<sequence>VIPARFDSQRLPGKPLLDVAGKPLIQRVYECALQSDADTITVATDNQQIFDAVEAFNGTVCMTRKDHLSGTDRVAEATQLLGLADDSLVLNLQGDEPLISPVLINQVARELVKTPDAMISSACCPIQSLAEYEDPNVVKVIRNHRQLAAYFSRAPIPWIRDGGSSDHANMHWSEARRHLGIYAYRVGYLIRFCELTPAPTELTEKLEQLRALWHGDAIVVCDASEIPGPGVDSAQDLRRVAEYFESLPATH</sequence>
<evidence type="ECO:0000313" key="4">
    <source>
        <dbReference type="EMBL" id="SVA06162.1"/>
    </source>
</evidence>
<dbReference type="Gene3D" id="3.90.550.10">
    <property type="entry name" value="Spore Coat Polysaccharide Biosynthesis Protein SpsA, Chain A"/>
    <property type="match status" value="1"/>
</dbReference>
<organism evidence="4">
    <name type="scientific">marine metagenome</name>
    <dbReference type="NCBI Taxonomy" id="408172"/>
    <lineage>
        <taxon>unclassified sequences</taxon>
        <taxon>metagenomes</taxon>
        <taxon>ecological metagenomes</taxon>
    </lineage>
</organism>
<dbReference type="EMBL" id="UINC01003418">
    <property type="protein sequence ID" value="SVA06162.1"/>
    <property type="molecule type" value="Genomic_DNA"/>
</dbReference>
<dbReference type="PANTHER" id="PTHR42866:SF2">
    <property type="entry name" value="3-DEOXY-MANNO-OCTULOSONATE CYTIDYLYLTRANSFERASE, MITOCHONDRIAL"/>
    <property type="match status" value="1"/>
</dbReference>
<dbReference type="GO" id="GO:0044281">
    <property type="term" value="P:small molecule metabolic process"/>
    <property type="evidence" value="ECO:0007669"/>
    <property type="project" value="UniProtKB-ARBA"/>
</dbReference>
<dbReference type="Pfam" id="PF02348">
    <property type="entry name" value="CTP_transf_3"/>
    <property type="match status" value="1"/>
</dbReference>
<name>A0A381SQ84_9ZZZZ</name>
<dbReference type="PANTHER" id="PTHR42866">
    <property type="entry name" value="3-DEOXY-MANNO-OCTULOSONATE CYTIDYLYLTRANSFERASE"/>
    <property type="match status" value="1"/>
</dbReference>
<reference evidence="4" key="1">
    <citation type="submission" date="2018-05" db="EMBL/GenBank/DDBJ databases">
        <authorList>
            <person name="Lanie J.A."/>
            <person name="Ng W.-L."/>
            <person name="Kazmierczak K.M."/>
            <person name="Andrzejewski T.M."/>
            <person name="Davidsen T.M."/>
            <person name="Wayne K.J."/>
            <person name="Tettelin H."/>
            <person name="Glass J.I."/>
            <person name="Rusch D."/>
            <person name="Podicherti R."/>
            <person name="Tsui H.-C.T."/>
            <person name="Winkler M.E."/>
        </authorList>
    </citation>
    <scope>NUCLEOTIDE SEQUENCE</scope>
</reference>
<dbReference type="InterPro" id="IPR029044">
    <property type="entry name" value="Nucleotide-diphossugar_trans"/>
</dbReference>
<dbReference type="CDD" id="cd02517">
    <property type="entry name" value="CMP-KDO-Synthetase"/>
    <property type="match status" value="1"/>
</dbReference>
<dbReference type="InterPro" id="IPR003329">
    <property type="entry name" value="Cytidylyl_trans"/>
</dbReference>
<evidence type="ECO:0000256" key="2">
    <source>
        <dbReference type="ARBA" id="ARBA00022679"/>
    </source>
</evidence>
<dbReference type="InterPro" id="IPR004528">
    <property type="entry name" value="KdsB"/>
</dbReference>
<keyword evidence="3" id="KW-0548">Nucleotidyltransferase</keyword>